<gene>
    <name evidence="2" type="ORF">EVG20_g11270</name>
</gene>
<feature type="region of interest" description="Disordered" evidence="1">
    <location>
        <begin position="85"/>
        <end position="112"/>
    </location>
</feature>
<organism evidence="2 3">
    <name type="scientific">Dentipellis fragilis</name>
    <dbReference type="NCBI Taxonomy" id="205917"/>
    <lineage>
        <taxon>Eukaryota</taxon>
        <taxon>Fungi</taxon>
        <taxon>Dikarya</taxon>
        <taxon>Basidiomycota</taxon>
        <taxon>Agaricomycotina</taxon>
        <taxon>Agaricomycetes</taxon>
        <taxon>Russulales</taxon>
        <taxon>Hericiaceae</taxon>
        <taxon>Dentipellis</taxon>
    </lineage>
</organism>
<feature type="compositionally biased region" description="Basic residues" evidence="1">
    <location>
        <begin position="85"/>
        <end position="96"/>
    </location>
</feature>
<evidence type="ECO:0000313" key="2">
    <source>
        <dbReference type="EMBL" id="TFY50890.1"/>
    </source>
</evidence>
<accession>A0A4Y9XLG1</accession>
<evidence type="ECO:0000313" key="3">
    <source>
        <dbReference type="Proteomes" id="UP000298327"/>
    </source>
</evidence>
<comment type="caution">
    <text evidence="2">The sequence shown here is derived from an EMBL/GenBank/DDBJ whole genome shotgun (WGS) entry which is preliminary data.</text>
</comment>
<sequence>MVAPAGTAPTDPWKRQPVWGKALSVPKTSAIMVPVDQVLYARRQAEDDHMLSKSSGDRVFLRVDAEDTVCTSDDTAAVAVKKKIPKKGNKSTKSKTHAAVPPLPSDGSVSTAKSKPIFGWAASLISRDDCVIYSEDEKEGGCGEPKDELNDMSW</sequence>
<name>A0A4Y9XLG1_9AGAM</name>
<protein>
    <submittedName>
        <fullName evidence="2">Uncharacterized protein</fullName>
    </submittedName>
</protein>
<proteinExistence type="predicted"/>
<dbReference type="EMBL" id="SEOQ01001668">
    <property type="protein sequence ID" value="TFY50890.1"/>
    <property type="molecule type" value="Genomic_DNA"/>
</dbReference>
<reference evidence="2 3" key="1">
    <citation type="submission" date="2019-02" db="EMBL/GenBank/DDBJ databases">
        <title>Genome sequencing of the rare red list fungi Dentipellis fragilis.</title>
        <authorList>
            <person name="Buettner E."/>
            <person name="Kellner H."/>
        </authorList>
    </citation>
    <scope>NUCLEOTIDE SEQUENCE [LARGE SCALE GENOMIC DNA]</scope>
    <source>
        <strain evidence="2 3">DSM 105465</strain>
    </source>
</reference>
<dbReference type="Proteomes" id="UP000298327">
    <property type="component" value="Unassembled WGS sequence"/>
</dbReference>
<evidence type="ECO:0000256" key="1">
    <source>
        <dbReference type="SAM" id="MobiDB-lite"/>
    </source>
</evidence>
<dbReference type="AlphaFoldDB" id="A0A4Y9XLG1"/>
<keyword evidence="3" id="KW-1185">Reference proteome</keyword>